<dbReference type="InterPro" id="IPR011744">
    <property type="entry name" value="ATPase_gene1"/>
</dbReference>
<keyword evidence="3" id="KW-1185">Reference proteome</keyword>
<protein>
    <submittedName>
        <fullName evidence="2">ATP synthase N, Q subunit</fullName>
    </submittedName>
</protein>
<accession>Q3A081</accession>
<feature type="transmembrane region" description="Helical" evidence="1">
    <location>
        <begin position="81"/>
        <end position="99"/>
    </location>
</feature>
<dbReference type="NCBIfam" id="TIGR02230">
    <property type="entry name" value="ATPase_gene1"/>
    <property type="match status" value="1"/>
</dbReference>
<dbReference type="RefSeq" id="WP_011342779.1">
    <property type="nucleotide sequence ID" value="NC_007498.2"/>
</dbReference>
<keyword evidence="1" id="KW-0472">Membrane</keyword>
<dbReference type="OrthoDB" id="466056at2"/>
<keyword evidence="1" id="KW-1133">Transmembrane helix</keyword>
<evidence type="ECO:0000313" key="3">
    <source>
        <dbReference type="Proteomes" id="UP000002534"/>
    </source>
</evidence>
<gene>
    <name evidence="2" type="primary">atpQ</name>
    <name evidence="2" type="ordered locus">Pcar_2991</name>
</gene>
<keyword evidence="1" id="KW-0812">Transmembrane</keyword>
<dbReference type="InterPro" id="IPR032820">
    <property type="entry name" value="ATPase_put"/>
</dbReference>
<name>Q3A081_SYNC1</name>
<dbReference type="eggNOG" id="ENOG5032RTR">
    <property type="taxonomic scope" value="Bacteria"/>
</dbReference>
<feature type="transmembrane region" description="Helical" evidence="1">
    <location>
        <begin position="42"/>
        <end position="69"/>
    </location>
</feature>
<reference evidence="2 3" key="2">
    <citation type="journal article" date="2012" name="BMC Genomics">
        <title>The genome of Pelobacter carbinolicus reveals surprising metabolic capabilities and physiological features.</title>
        <authorList>
            <person name="Aklujkar M."/>
            <person name="Haveman S.A."/>
            <person name="Didonato R.Jr."/>
            <person name="Chertkov O."/>
            <person name="Han C.S."/>
            <person name="Land M.L."/>
            <person name="Brown P."/>
            <person name="Lovley D.R."/>
        </authorList>
    </citation>
    <scope>NUCLEOTIDE SEQUENCE [LARGE SCALE GENOMIC DNA]</scope>
    <source>
        <strain evidence="3">DSM 2380 / NBRC 103641 / GraBd1</strain>
    </source>
</reference>
<proteinExistence type="predicted"/>
<sequence length="122" mass="13950">MTEDKDKPRRSGQQSREDLRRLLAAKQERKLRAIGQRDRNAWFGLGMFGLVGWSVAIPAVALTALGVWIDARHAGPYSWTLMLLVIGVGLGCVNAWFWISRERKEIETQRHEPPKEDLHDTD</sequence>
<evidence type="ECO:0000313" key="2">
    <source>
        <dbReference type="EMBL" id="ABA90226.1"/>
    </source>
</evidence>
<organism evidence="2 3">
    <name type="scientific">Syntrophotalea carbinolica (strain DSM 2380 / NBRC 103641 / GraBd1)</name>
    <name type="common">Pelobacter carbinolicus</name>
    <dbReference type="NCBI Taxonomy" id="338963"/>
    <lineage>
        <taxon>Bacteria</taxon>
        <taxon>Pseudomonadati</taxon>
        <taxon>Thermodesulfobacteriota</taxon>
        <taxon>Desulfuromonadia</taxon>
        <taxon>Desulfuromonadales</taxon>
        <taxon>Syntrophotaleaceae</taxon>
        <taxon>Syntrophotalea</taxon>
    </lineage>
</organism>
<dbReference type="STRING" id="338963.Pcar_2991"/>
<dbReference type="Proteomes" id="UP000002534">
    <property type="component" value="Chromosome"/>
</dbReference>
<dbReference type="EMBL" id="CP000142">
    <property type="protein sequence ID" value="ABA90226.1"/>
    <property type="molecule type" value="Genomic_DNA"/>
</dbReference>
<reference evidence="3" key="1">
    <citation type="submission" date="2005-10" db="EMBL/GenBank/DDBJ databases">
        <title>Complete sequence of Pelobacter carbinolicus DSM 2380.</title>
        <authorList>
            <person name="Copeland A."/>
            <person name="Lucas S."/>
            <person name="Lapidus A."/>
            <person name="Barry K."/>
            <person name="Detter J.C."/>
            <person name="Glavina T."/>
            <person name="Hammon N."/>
            <person name="Israni S."/>
            <person name="Pitluck S."/>
            <person name="Chertkov O."/>
            <person name="Schmutz J."/>
            <person name="Larimer F."/>
            <person name="Land M."/>
            <person name="Kyrpides N."/>
            <person name="Ivanova N."/>
            <person name="Richardson P."/>
        </authorList>
    </citation>
    <scope>NUCLEOTIDE SEQUENCE [LARGE SCALE GENOMIC DNA]</scope>
    <source>
        <strain evidence="3">DSM 2380 / NBRC 103641 / GraBd1</strain>
    </source>
</reference>
<dbReference type="AlphaFoldDB" id="Q3A081"/>
<dbReference type="KEGG" id="pca:Pcar_2991"/>
<dbReference type="Pfam" id="PF09527">
    <property type="entry name" value="ATPase_gene1"/>
    <property type="match status" value="1"/>
</dbReference>
<evidence type="ECO:0000256" key="1">
    <source>
        <dbReference type="SAM" id="Phobius"/>
    </source>
</evidence>
<dbReference type="HOGENOM" id="CLU_137927_3_0_7"/>